<evidence type="ECO:0000313" key="2">
    <source>
        <dbReference type="Proteomes" id="UP001054837"/>
    </source>
</evidence>
<protein>
    <submittedName>
        <fullName evidence="1">Uncharacterized protein</fullName>
    </submittedName>
</protein>
<comment type="caution">
    <text evidence="1">The sequence shown here is derived from an EMBL/GenBank/DDBJ whole genome shotgun (WGS) entry which is preliminary data.</text>
</comment>
<dbReference type="AlphaFoldDB" id="A0AAV4TLC5"/>
<dbReference type="EMBL" id="BPLQ01009677">
    <property type="protein sequence ID" value="GIY45886.1"/>
    <property type="molecule type" value="Genomic_DNA"/>
</dbReference>
<sequence length="114" mass="13177">MAVCINNLRKDVLIKLALELGLTVEDDKKMIKIRNLIQENEVLKTETDLVYSIIESAKESVEAVKRDISERLEIDKLKAIQNLVGEQLKLSKLEKEIELKNMWEERSVISKLNL</sequence>
<proteinExistence type="predicted"/>
<evidence type="ECO:0000313" key="1">
    <source>
        <dbReference type="EMBL" id="GIY45886.1"/>
    </source>
</evidence>
<organism evidence="1 2">
    <name type="scientific">Caerostris darwini</name>
    <dbReference type="NCBI Taxonomy" id="1538125"/>
    <lineage>
        <taxon>Eukaryota</taxon>
        <taxon>Metazoa</taxon>
        <taxon>Ecdysozoa</taxon>
        <taxon>Arthropoda</taxon>
        <taxon>Chelicerata</taxon>
        <taxon>Arachnida</taxon>
        <taxon>Araneae</taxon>
        <taxon>Araneomorphae</taxon>
        <taxon>Entelegynae</taxon>
        <taxon>Araneoidea</taxon>
        <taxon>Araneidae</taxon>
        <taxon>Caerostris</taxon>
    </lineage>
</organism>
<keyword evidence="2" id="KW-1185">Reference proteome</keyword>
<dbReference type="Proteomes" id="UP001054837">
    <property type="component" value="Unassembled WGS sequence"/>
</dbReference>
<reference evidence="1 2" key="1">
    <citation type="submission" date="2021-06" db="EMBL/GenBank/DDBJ databases">
        <title>Caerostris darwini draft genome.</title>
        <authorList>
            <person name="Kono N."/>
            <person name="Arakawa K."/>
        </authorList>
    </citation>
    <scope>NUCLEOTIDE SEQUENCE [LARGE SCALE GENOMIC DNA]</scope>
</reference>
<name>A0AAV4TLC5_9ARAC</name>
<gene>
    <name evidence="1" type="ORF">CDAR_226581</name>
</gene>
<accession>A0AAV4TLC5</accession>